<protein>
    <recommendedName>
        <fullName evidence="6">Selectin P ligand</fullName>
    </recommendedName>
</protein>
<evidence type="ECO:0000256" key="3">
    <source>
        <dbReference type="SAM" id="SignalP"/>
    </source>
</evidence>
<dbReference type="PANTHER" id="PTHR17384">
    <property type="entry name" value="P-SELECTIN GLYCOPROTEIN LIGAND-1"/>
    <property type="match status" value="1"/>
</dbReference>
<feature type="compositionally biased region" description="Polar residues" evidence="1">
    <location>
        <begin position="30"/>
        <end position="98"/>
    </location>
</feature>
<dbReference type="PANTHER" id="PTHR17384:SF7">
    <property type="entry name" value="P-SELECTIN GLYCOPROTEIN LIGAND 1"/>
    <property type="match status" value="1"/>
</dbReference>
<keyword evidence="2" id="KW-0812">Transmembrane</keyword>
<gene>
    <name evidence="4" type="primary">SELPLG</name>
</gene>
<reference evidence="4 5" key="1">
    <citation type="submission" date="2020-10" db="EMBL/GenBank/DDBJ databases">
        <title>Pygocentrus nattereri (red-bellied piranha) genome, fPygNat1, primary haplotype.</title>
        <authorList>
            <person name="Myers G."/>
            <person name="Meyer A."/>
            <person name="Karagic N."/>
            <person name="Pippel M."/>
            <person name="Winkler S."/>
            <person name="Tracey A."/>
            <person name="Wood J."/>
            <person name="Formenti G."/>
            <person name="Howe K."/>
            <person name="Fedrigo O."/>
            <person name="Jarvis E.D."/>
        </authorList>
    </citation>
    <scope>NUCLEOTIDE SEQUENCE [LARGE SCALE GENOMIC DNA]</scope>
</reference>
<dbReference type="AlphaFoldDB" id="A0A3B4C4I4"/>
<keyword evidence="2" id="KW-1133">Transmembrane helix</keyword>
<feature type="chain" id="PRO_5043613167" description="Selectin P ligand" evidence="3">
    <location>
        <begin position="24"/>
        <end position="279"/>
    </location>
</feature>
<feature type="compositionally biased region" description="Polar residues" evidence="1">
    <location>
        <begin position="106"/>
        <end position="132"/>
    </location>
</feature>
<reference evidence="4" key="3">
    <citation type="submission" date="2025-09" db="UniProtKB">
        <authorList>
            <consortium name="Ensembl"/>
        </authorList>
    </citation>
    <scope>IDENTIFICATION</scope>
</reference>
<keyword evidence="5" id="KW-1185">Reference proteome</keyword>
<dbReference type="GeneTree" id="ENSGT01030000234989"/>
<sequence>MTNRPVLRLLLILLLAMSSLVSSSGDEHQLSTSTQSNDRGTTPRTDPEIQSTRVPKVHVTQTPEGNEENFGTNVSTAPHTSEMTNSQSSKGNETSEGFHSSERTEPNTTKLAGTESPAGNKSSDQTESPVRNSSLGPTSLSGSSARTVEPRVKQTPTKGTTASSEVINDHICPTEASKTEGLVGRCLIAIALLAALVTIFIMSTVILATKLAASRYRNREGLLQETEMVCISALMNDTEHPIPKPRHPKSNGALIPNTEDEDGDDLTLNSFLPDTEVVA</sequence>
<evidence type="ECO:0000256" key="2">
    <source>
        <dbReference type="SAM" id="Phobius"/>
    </source>
</evidence>
<evidence type="ECO:0000256" key="1">
    <source>
        <dbReference type="SAM" id="MobiDB-lite"/>
    </source>
</evidence>
<keyword evidence="2" id="KW-0472">Membrane</keyword>
<name>A0A3B4C4I4_PYGNA</name>
<feature type="region of interest" description="Disordered" evidence="1">
    <location>
        <begin position="239"/>
        <end position="264"/>
    </location>
</feature>
<organism evidence="4 5">
    <name type="scientific">Pygocentrus nattereri</name>
    <name type="common">Red-bellied piranha</name>
    <dbReference type="NCBI Taxonomy" id="42514"/>
    <lineage>
        <taxon>Eukaryota</taxon>
        <taxon>Metazoa</taxon>
        <taxon>Chordata</taxon>
        <taxon>Craniata</taxon>
        <taxon>Vertebrata</taxon>
        <taxon>Euteleostomi</taxon>
        <taxon>Actinopterygii</taxon>
        <taxon>Neopterygii</taxon>
        <taxon>Teleostei</taxon>
        <taxon>Ostariophysi</taxon>
        <taxon>Characiformes</taxon>
        <taxon>Characoidei</taxon>
        <taxon>Pygocentrus</taxon>
    </lineage>
</organism>
<dbReference type="GO" id="GO:0097241">
    <property type="term" value="P:hematopoietic stem cell migration to bone marrow"/>
    <property type="evidence" value="ECO:0007669"/>
    <property type="project" value="Ensembl"/>
</dbReference>
<dbReference type="Ensembl" id="ENSPNAT00000005206.2">
    <property type="protein sequence ID" value="ENSPNAP00000005494.2"/>
    <property type="gene ID" value="ENSPNAG00000011700.2"/>
</dbReference>
<feature type="transmembrane region" description="Helical" evidence="2">
    <location>
        <begin position="187"/>
        <end position="209"/>
    </location>
</feature>
<accession>A0A3B4C4I4</accession>
<keyword evidence="3" id="KW-0732">Signal</keyword>
<feature type="compositionally biased region" description="Low complexity" evidence="1">
    <location>
        <begin position="133"/>
        <end position="144"/>
    </location>
</feature>
<evidence type="ECO:0000313" key="4">
    <source>
        <dbReference type="Ensembl" id="ENSPNAP00000005494.2"/>
    </source>
</evidence>
<dbReference type="Proteomes" id="UP001501920">
    <property type="component" value="Chromosome 20"/>
</dbReference>
<dbReference type="InterPro" id="IPR026195">
    <property type="entry name" value="PSGL-1"/>
</dbReference>
<evidence type="ECO:0000313" key="5">
    <source>
        <dbReference type="Proteomes" id="UP001501920"/>
    </source>
</evidence>
<dbReference type="OMA" id="KPRNGAN"/>
<dbReference type="GO" id="GO:0050901">
    <property type="term" value="P:leukocyte tethering or rolling"/>
    <property type="evidence" value="ECO:0007669"/>
    <property type="project" value="TreeGrafter"/>
</dbReference>
<dbReference type="Pfam" id="PF05399">
    <property type="entry name" value="EVI2A"/>
    <property type="match status" value="1"/>
</dbReference>
<proteinExistence type="predicted"/>
<reference evidence="4" key="2">
    <citation type="submission" date="2025-08" db="UniProtKB">
        <authorList>
            <consortium name="Ensembl"/>
        </authorList>
    </citation>
    <scope>IDENTIFICATION</scope>
</reference>
<feature type="signal peptide" evidence="3">
    <location>
        <begin position="1"/>
        <end position="23"/>
    </location>
</feature>
<dbReference type="InterPro" id="IPR008608">
    <property type="entry name" value="Ectropic_vir_integratn_site_2A"/>
</dbReference>
<dbReference type="GO" id="GO:0030097">
    <property type="term" value="P:hemopoiesis"/>
    <property type="evidence" value="ECO:0007669"/>
    <property type="project" value="Ensembl"/>
</dbReference>
<feature type="region of interest" description="Disordered" evidence="1">
    <location>
        <begin position="23"/>
        <end position="162"/>
    </location>
</feature>
<evidence type="ECO:0008006" key="6">
    <source>
        <dbReference type="Google" id="ProtNLM"/>
    </source>
</evidence>
<dbReference type="GO" id="GO:0005886">
    <property type="term" value="C:plasma membrane"/>
    <property type="evidence" value="ECO:0007669"/>
    <property type="project" value="TreeGrafter"/>
</dbReference>
<dbReference type="STRING" id="42514.ENSPNAP00000005494"/>